<evidence type="ECO:0000313" key="3">
    <source>
        <dbReference type="Proteomes" id="UP000022611"/>
    </source>
</evidence>
<name>A0A010S0Q4_PSEFL</name>
<dbReference type="AlphaFoldDB" id="A0A010S0Q4"/>
<accession>A0A010S0Q4</accession>
<dbReference type="EMBL" id="AFOY02000010">
    <property type="protein sequence ID" value="EXF94464.1"/>
    <property type="molecule type" value="Genomic_DNA"/>
</dbReference>
<dbReference type="Proteomes" id="UP000022611">
    <property type="component" value="Unassembled WGS sequence"/>
</dbReference>
<evidence type="ECO:0000313" key="2">
    <source>
        <dbReference type="EMBL" id="EXF94464.1"/>
    </source>
</evidence>
<dbReference type="HOGENOM" id="CLU_191511_1_0_6"/>
<dbReference type="PATRIC" id="fig|1042209.11.peg.2429"/>
<feature type="region of interest" description="Disordered" evidence="1">
    <location>
        <begin position="49"/>
        <end position="80"/>
    </location>
</feature>
<protein>
    <submittedName>
        <fullName evidence="2">Uncharacterized protein</fullName>
    </submittedName>
</protein>
<sequence length="80" mass="9168">MIIEISEQLARHRWLVQMDAWEVGFDSRDEAEAFVRQLKARLNAPHAWPANTVTKPLTRHPPGARSDPAVEQRVLTDLAR</sequence>
<evidence type="ECO:0000256" key="1">
    <source>
        <dbReference type="SAM" id="MobiDB-lite"/>
    </source>
</evidence>
<proteinExistence type="predicted"/>
<comment type="caution">
    <text evidence="2">The sequence shown here is derived from an EMBL/GenBank/DDBJ whole genome shotgun (WGS) entry which is preliminary data.</text>
</comment>
<reference evidence="2 3" key="1">
    <citation type="journal article" date="2011" name="J. Bacteriol.">
        <title>Draft genome sequence of the polycyclic aromatic hydrocarbon-degrading, genetically engineered bioluminescent bioreporter Pseudomonas fluorescens HK44.</title>
        <authorList>
            <person name="Chauhan A."/>
            <person name="Layton A.C."/>
            <person name="Williams D.E."/>
            <person name="Smartt A.E."/>
            <person name="Ripp S."/>
            <person name="Karpinets T.V."/>
            <person name="Brown S.D."/>
            <person name="Sayler G.S."/>
        </authorList>
    </citation>
    <scope>NUCLEOTIDE SEQUENCE [LARGE SCALE GENOMIC DNA]</scope>
    <source>
        <strain evidence="2 3">HK44</strain>
    </source>
</reference>
<organism evidence="2 3">
    <name type="scientific">Pseudomonas fluorescens HK44</name>
    <dbReference type="NCBI Taxonomy" id="1042209"/>
    <lineage>
        <taxon>Bacteria</taxon>
        <taxon>Pseudomonadati</taxon>
        <taxon>Pseudomonadota</taxon>
        <taxon>Gammaproteobacteria</taxon>
        <taxon>Pseudomonadales</taxon>
        <taxon>Pseudomonadaceae</taxon>
        <taxon>Pseudomonas</taxon>
    </lineage>
</organism>
<gene>
    <name evidence="2" type="ORF">HK44_000445</name>
</gene>